<sequence>MQNDMKIFSHFS</sequence>
<organism evidence="1">
    <name type="scientific">Rhizophora mucronata</name>
    <name type="common">Asiatic mangrove</name>
    <dbReference type="NCBI Taxonomy" id="61149"/>
    <lineage>
        <taxon>Eukaryota</taxon>
        <taxon>Viridiplantae</taxon>
        <taxon>Streptophyta</taxon>
        <taxon>Embryophyta</taxon>
        <taxon>Tracheophyta</taxon>
        <taxon>Spermatophyta</taxon>
        <taxon>Magnoliopsida</taxon>
        <taxon>eudicotyledons</taxon>
        <taxon>Gunneridae</taxon>
        <taxon>Pentapetalae</taxon>
        <taxon>rosids</taxon>
        <taxon>fabids</taxon>
        <taxon>Malpighiales</taxon>
        <taxon>Rhizophoraceae</taxon>
        <taxon>Rhizophora</taxon>
    </lineage>
</organism>
<accession>A0A2P2N4U3</accession>
<proteinExistence type="predicted"/>
<reference evidence="1" key="1">
    <citation type="submission" date="2018-02" db="EMBL/GenBank/DDBJ databases">
        <title>Rhizophora mucronata_Transcriptome.</title>
        <authorList>
            <person name="Meera S.P."/>
            <person name="Sreeshan A."/>
            <person name="Augustine A."/>
        </authorList>
    </citation>
    <scope>NUCLEOTIDE SEQUENCE</scope>
    <source>
        <tissue evidence="1">Leaf</tissue>
    </source>
</reference>
<name>A0A2P2N4U3_RHIMU</name>
<dbReference type="EMBL" id="GGEC01057025">
    <property type="protein sequence ID" value="MBX37509.1"/>
    <property type="molecule type" value="Transcribed_RNA"/>
</dbReference>
<protein>
    <submittedName>
        <fullName evidence="1">Uncharacterized protein</fullName>
    </submittedName>
</protein>
<evidence type="ECO:0000313" key="1">
    <source>
        <dbReference type="EMBL" id="MBX37509.1"/>
    </source>
</evidence>